<evidence type="ECO:0000256" key="3">
    <source>
        <dbReference type="SAM" id="MobiDB-lite"/>
    </source>
</evidence>
<proteinExistence type="predicted"/>
<dbReference type="Pfam" id="PF13855">
    <property type="entry name" value="LRR_8"/>
    <property type="match status" value="1"/>
</dbReference>
<dbReference type="GO" id="GO:0005737">
    <property type="term" value="C:cytoplasm"/>
    <property type="evidence" value="ECO:0007669"/>
    <property type="project" value="TreeGrafter"/>
</dbReference>
<dbReference type="SUPFAM" id="SSF52058">
    <property type="entry name" value="L domain-like"/>
    <property type="match status" value="1"/>
</dbReference>
<dbReference type="PANTHER" id="PTHR48051:SF42">
    <property type="entry name" value="LEUCINE-RICH REPEAT-CONTAINING PROTEIN 18-LIKE"/>
    <property type="match status" value="1"/>
</dbReference>
<dbReference type="Gene3D" id="3.80.10.10">
    <property type="entry name" value="Ribonuclease Inhibitor"/>
    <property type="match status" value="1"/>
</dbReference>
<dbReference type="InterPro" id="IPR032675">
    <property type="entry name" value="LRR_dom_sf"/>
</dbReference>
<dbReference type="AlphaFoldDB" id="A0A2B4SB99"/>
<dbReference type="InterPro" id="IPR001611">
    <property type="entry name" value="Leu-rich_rpt"/>
</dbReference>
<comment type="caution">
    <text evidence="4">The sequence shown here is derived from an EMBL/GenBank/DDBJ whole genome shotgun (WGS) entry which is preliminary data.</text>
</comment>
<accession>A0A2B4SB99</accession>
<dbReference type="PROSITE" id="PS51450">
    <property type="entry name" value="LRR"/>
    <property type="match status" value="1"/>
</dbReference>
<dbReference type="InterPro" id="IPR050216">
    <property type="entry name" value="LRR_domain-containing"/>
</dbReference>
<sequence length="651" mass="73338">MAAASSQRPIPLLRRPLPPKKSLPPPSLRLRSEDQSSTEERNHKVLPKSPEVSSIKRPVKSKVADPARREVRFHGDVPLPIASVVKPFKTKGPDSLPLRPPRKLRELPLEAFLKDSYSRPPPEFTLTDFMKRLPSRAGANEDGEPMISDQNYEKLTSWFAANRPHQSSIHNLEIDSVINVPDVTPRVPARQLFIEMQFQGMEIFHTSDQELGLIQERASTVFPVSPAPSKLTIPASRYVPLPPIETEHVTDSNRDAVVSSRKDDHQKNLQGIPVQTIGEVTMAELVSSPQEKDEKKVAIQTEEGYGTKELKTRFALSQDSNLRHDEGCDGIGGDEKVDHESDKQKRAVKERTLMLEIDLTVAHLSGDVYDAQMSPMEAVVLNAMMTGSSILNLRAHFLNQLPDMSPLAGMLTHLNLSFNDLWVFPPEILQLVNLVSLKLRNNPIKEIPHGIKQLKRLTVFEMSFNLLTSLPSSLFQLKHLELLDLAYNWLSFIPSDIENLSSLRELNLEGNRLGALPVGALHLRLKYVRIQNNFTHPLMWRETATNQPQRLGDLAALVVFGQGLHIKNRDLPPEIKNILESYTRCDCCDGPMFGPGVRLIKAPASIFGIKNLPFLFNACTQTCRRQFSRGSDSLMLWMQRNAPQTFTEIWK</sequence>
<evidence type="ECO:0000313" key="5">
    <source>
        <dbReference type="Proteomes" id="UP000225706"/>
    </source>
</evidence>
<protein>
    <submittedName>
        <fullName evidence="4">Leucine-rich repeat-containing protein 63</fullName>
    </submittedName>
</protein>
<keyword evidence="5" id="KW-1185">Reference proteome</keyword>
<name>A0A2B4SB99_STYPI</name>
<dbReference type="Proteomes" id="UP000225706">
    <property type="component" value="Unassembled WGS sequence"/>
</dbReference>
<feature type="compositionally biased region" description="Basic and acidic residues" evidence="3">
    <location>
        <begin position="30"/>
        <end position="43"/>
    </location>
</feature>
<dbReference type="EMBL" id="LSMT01000140">
    <property type="protein sequence ID" value="PFX25848.1"/>
    <property type="molecule type" value="Genomic_DNA"/>
</dbReference>
<reference evidence="5" key="1">
    <citation type="journal article" date="2017" name="bioRxiv">
        <title>Comparative analysis of the genomes of Stylophora pistillata and Acropora digitifera provides evidence for extensive differences between species of corals.</title>
        <authorList>
            <person name="Voolstra C.R."/>
            <person name="Li Y."/>
            <person name="Liew Y.J."/>
            <person name="Baumgarten S."/>
            <person name="Zoccola D."/>
            <person name="Flot J.-F."/>
            <person name="Tambutte S."/>
            <person name="Allemand D."/>
            <person name="Aranda M."/>
        </authorList>
    </citation>
    <scope>NUCLEOTIDE SEQUENCE [LARGE SCALE GENOMIC DNA]</scope>
</reference>
<feature type="compositionally biased region" description="Low complexity" evidence="3">
    <location>
        <begin position="1"/>
        <end position="15"/>
    </location>
</feature>
<dbReference type="InterPro" id="IPR003591">
    <property type="entry name" value="Leu-rich_rpt_typical-subtyp"/>
</dbReference>
<evidence type="ECO:0000256" key="1">
    <source>
        <dbReference type="ARBA" id="ARBA00022614"/>
    </source>
</evidence>
<keyword evidence="1" id="KW-0433">Leucine-rich repeat</keyword>
<dbReference type="OrthoDB" id="660555at2759"/>
<keyword evidence="2" id="KW-0677">Repeat</keyword>
<evidence type="ECO:0000313" key="4">
    <source>
        <dbReference type="EMBL" id="PFX25848.1"/>
    </source>
</evidence>
<organism evidence="4 5">
    <name type="scientific">Stylophora pistillata</name>
    <name type="common">Smooth cauliflower coral</name>
    <dbReference type="NCBI Taxonomy" id="50429"/>
    <lineage>
        <taxon>Eukaryota</taxon>
        <taxon>Metazoa</taxon>
        <taxon>Cnidaria</taxon>
        <taxon>Anthozoa</taxon>
        <taxon>Hexacorallia</taxon>
        <taxon>Scleractinia</taxon>
        <taxon>Astrocoeniina</taxon>
        <taxon>Pocilloporidae</taxon>
        <taxon>Stylophora</taxon>
    </lineage>
</organism>
<dbReference type="STRING" id="50429.A0A2B4SB99"/>
<gene>
    <name evidence="4" type="primary">Lrrc63</name>
    <name evidence="4" type="ORF">AWC38_SpisGene9508</name>
</gene>
<dbReference type="SMART" id="SM00369">
    <property type="entry name" value="LRR_TYP"/>
    <property type="match status" value="5"/>
</dbReference>
<feature type="region of interest" description="Disordered" evidence="3">
    <location>
        <begin position="1"/>
        <end position="69"/>
    </location>
</feature>
<dbReference type="PANTHER" id="PTHR48051">
    <property type="match status" value="1"/>
</dbReference>
<evidence type="ECO:0000256" key="2">
    <source>
        <dbReference type="ARBA" id="ARBA00022737"/>
    </source>
</evidence>